<comment type="caution">
    <text evidence="3">The sequence shown here is derived from an EMBL/GenBank/DDBJ whole genome shotgun (WGS) entry which is preliminary data.</text>
</comment>
<evidence type="ECO:0000256" key="1">
    <source>
        <dbReference type="SAM" id="Coils"/>
    </source>
</evidence>
<dbReference type="EMBL" id="CAKASE010000049">
    <property type="protein sequence ID" value="CAG9563146.1"/>
    <property type="molecule type" value="Genomic_DNA"/>
</dbReference>
<dbReference type="PANTHER" id="PTHR34649:SF1">
    <property type="entry name" value="CILIA- AND FLAGELLA-ASSOCIATED PROTEIN 99"/>
    <property type="match status" value="1"/>
</dbReference>
<reference evidence="3" key="1">
    <citation type="submission" date="2021-09" db="EMBL/GenBank/DDBJ databases">
        <authorList>
            <person name="Martin H S."/>
        </authorList>
    </citation>
    <scope>NUCLEOTIDE SEQUENCE</scope>
</reference>
<evidence type="ECO:0000256" key="2">
    <source>
        <dbReference type="SAM" id="MobiDB-lite"/>
    </source>
</evidence>
<dbReference type="PANTHER" id="PTHR34649">
    <property type="entry name" value="CILIA- AND FLAGELLA-ASSOCIATED PROTEIN 99"/>
    <property type="match status" value="1"/>
</dbReference>
<dbReference type="InterPro" id="IPR039341">
    <property type="entry name" value="CFAP99"/>
</dbReference>
<evidence type="ECO:0000313" key="4">
    <source>
        <dbReference type="Proteomes" id="UP000789524"/>
    </source>
</evidence>
<dbReference type="Proteomes" id="UP000789524">
    <property type="component" value="Unassembled WGS sequence"/>
</dbReference>
<accession>A0A8J2QNL8</accession>
<organism evidence="3 4">
    <name type="scientific">Danaus chrysippus</name>
    <name type="common">African queen</name>
    <dbReference type="NCBI Taxonomy" id="151541"/>
    <lineage>
        <taxon>Eukaryota</taxon>
        <taxon>Metazoa</taxon>
        <taxon>Ecdysozoa</taxon>
        <taxon>Arthropoda</taxon>
        <taxon>Hexapoda</taxon>
        <taxon>Insecta</taxon>
        <taxon>Pterygota</taxon>
        <taxon>Neoptera</taxon>
        <taxon>Endopterygota</taxon>
        <taxon>Lepidoptera</taxon>
        <taxon>Glossata</taxon>
        <taxon>Ditrysia</taxon>
        <taxon>Papilionoidea</taxon>
        <taxon>Nymphalidae</taxon>
        <taxon>Danainae</taxon>
        <taxon>Danaini</taxon>
        <taxon>Danaina</taxon>
        <taxon>Danaus</taxon>
        <taxon>Anosia</taxon>
    </lineage>
</organism>
<dbReference type="AlphaFoldDB" id="A0A8J2QNL8"/>
<gene>
    <name evidence="3" type="ORF">DCHRY22_LOCUS4350</name>
</gene>
<evidence type="ECO:0000313" key="3">
    <source>
        <dbReference type="EMBL" id="CAG9563146.1"/>
    </source>
</evidence>
<proteinExistence type="predicted"/>
<feature type="compositionally biased region" description="Polar residues" evidence="2">
    <location>
        <begin position="188"/>
        <end position="199"/>
    </location>
</feature>
<sequence length="592" mass="69976">MVYYSTSRNVKMLRSIIIDYRASQETSPYEYMKMYVEKLPETMEDTKISWIVETFLGIQKHSEFLKNITYHVSQELSEDDQDFFMIVFYVVTFELSASNMTLLYKCLFNLSKPLLKVFTNFLSNNEALTVISQIAHNEYDTNFVTEKIINPLFTWQPYISEMGHNYAEFMNKTERSKIKMNTIPIQPNVLNRKSTSPNAKFSPDLPPTPANSVQNKNKSMLTKSTIDKRLKQIHDSNKQKALNLLQDIKANNQHYTQGKSDKYFKTLKNLKEDIDHKKKKVTLQSKSLLMNQTPPLVKETAATIKRINNTIQVSEKKEIQWLEDLLYNCKNTTKVEELEYYDRQERERERLLDIERKHLVGQISYEEAVIAKKKLIDDNKKKHDNFLREKQIWEEEIERWRKSEMEKNRMKVEKLSLIELEMLHARNNITIKKKETAEKIRKESEERLAQALKIQKEELDRKIQMIKEINILAHITKKSKLPKIIDLTEKSGVGLLCEMSIAELQERLSIFKIGLKEELEKKKHEIKLQNRLAKQELDETKKNIDKYMTEQADMRKQKKKPPVCVGHSSCNEIKELKKVLEEKRKLRIQLTS</sequence>
<feature type="region of interest" description="Disordered" evidence="2">
    <location>
        <begin position="188"/>
        <end position="215"/>
    </location>
</feature>
<feature type="coiled-coil region" evidence="1">
    <location>
        <begin position="516"/>
        <end position="557"/>
    </location>
</feature>
<protein>
    <submittedName>
        <fullName evidence="3">(African queen) hypothetical protein</fullName>
    </submittedName>
</protein>
<feature type="coiled-coil region" evidence="1">
    <location>
        <begin position="434"/>
        <end position="469"/>
    </location>
</feature>
<keyword evidence="1" id="KW-0175">Coiled coil</keyword>
<keyword evidence="4" id="KW-1185">Reference proteome</keyword>
<feature type="coiled-coil region" evidence="1">
    <location>
        <begin position="376"/>
        <end position="403"/>
    </location>
</feature>
<dbReference type="OrthoDB" id="10262255at2759"/>
<name>A0A8J2QNL8_9NEOP</name>